<organism evidence="2 3">
    <name type="scientific">Marvinbryantia formatexigens DSM 14469</name>
    <dbReference type="NCBI Taxonomy" id="478749"/>
    <lineage>
        <taxon>Bacteria</taxon>
        <taxon>Bacillati</taxon>
        <taxon>Bacillota</taxon>
        <taxon>Clostridia</taxon>
        <taxon>Lachnospirales</taxon>
        <taxon>Lachnospiraceae</taxon>
        <taxon>Marvinbryantia</taxon>
    </lineage>
</organism>
<keyword evidence="1" id="KW-0812">Transmembrane</keyword>
<protein>
    <submittedName>
        <fullName evidence="2">Uncharacterized protein</fullName>
    </submittedName>
</protein>
<dbReference type="STRING" id="168384.SAMN05660368_03003"/>
<evidence type="ECO:0000313" key="3">
    <source>
        <dbReference type="Proteomes" id="UP000005561"/>
    </source>
</evidence>
<evidence type="ECO:0000313" key="2">
    <source>
        <dbReference type="EMBL" id="EET59479.1"/>
    </source>
</evidence>
<evidence type="ECO:0000256" key="1">
    <source>
        <dbReference type="SAM" id="Phobius"/>
    </source>
</evidence>
<dbReference type="AlphaFoldDB" id="C6LIU0"/>
<comment type="caution">
    <text evidence="2">The sequence shown here is derived from an EMBL/GenBank/DDBJ whole genome shotgun (WGS) entry which is preliminary data.</text>
</comment>
<reference evidence="2" key="1">
    <citation type="submission" date="2009-07" db="EMBL/GenBank/DDBJ databases">
        <authorList>
            <person name="Weinstock G."/>
            <person name="Sodergren E."/>
            <person name="Clifton S."/>
            <person name="Fulton L."/>
            <person name="Fulton B."/>
            <person name="Courtney L."/>
            <person name="Fronick C."/>
            <person name="Harrison M."/>
            <person name="Strong C."/>
            <person name="Farmer C."/>
            <person name="Delahaunty K."/>
            <person name="Markovic C."/>
            <person name="Hall O."/>
            <person name="Minx P."/>
            <person name="Tomlinson C."/>
            <person name="Mitreva M."/>
            <person name="Nelson J."/>
            <person name="Hou S."/>
            <person name="Wollam A."/>
            <person name="Pepin K.H."/>
            <person name="Johnson M."/>
            <person name="Bhonagiri V."/>
            <person name="Nash W.E."/>
            <person name="Warren W."/>
            <person name="Chinwalla A."/>
            <person name="Mardis E.R."/>
            <person name="Wilson R.K."/>
        </authorList>
    </citation>
    <scope>NUCLEOTIDE SEQUENCE [LARGE SCALE GENOMIC DNA]</scope>
    <source>
        <strain evidence="2">DSM 14469</strain>
    </source>
</reference>
<proteinExistence type="predicted"/>
<keyword evidence="1" id="KW-0472">Membrane</keyword>
<accession>C6LIU0</accession>
<feature type="transmembrane region" description="Helical" evidence="1">
    <location>
        <begin position="20"/>
        <end position="42"/>
    </location>
</feature>
<sequence length="66" mass="7202">MLFDEKGGDHMAFKFNKTTSTTILGVVVAAIGIAETIVSGIAESNARETMKEELKNELLEELKTDD</sequence>
<keyword evidence="1" id="KW-1133">Transmembrane helix</keyword>
<name>C6LIU0_9FIRM</name>
<dbReference type="EMBL" id="ACCL02000018">
    <property type="protein sequence ID" value="EET59479.1"/>
    <property type="molecule type" value="Genomic_DNA"/>
</dbReference>
<gene>
    <name evidence="2" type="ORF">BRYFOR_08570</name>
</gene>
<keyword evidence="3" id="KW-1185">Reference proteome</keyword>
<dbReference type="Proteomes" id="UP000005561">
    <property type="component" value="Unassembled WGS sequence"/>
</dbReference>